<evidence type="ECO:0000313" key="12">
    <source>
        <dbReference type="EMBL" id="SFU49617.1"/>
    </source>
</evidence>
<gene>
    <name evidence="10" type="primary">proS</name>
    <name evidence="12" type="ORF">SAMN05216508_1089</name>
</gene>
<proteinExistence type="inferred from homology"/>
<dbReference type="InterPro" id="IPR023717">
    <property type="entry name" value="Pro-tRNA-Synthase_IIa_type1"/>
</dbReference>
<dbReference type="SUPFAM" id="SSF55681">
    <property type="entry name" value="Class II aaRS and biotin synthetases"/>
    <property type="match status" value="1"/>
</dbReference>
<dbReference type="GO" id="GO:0016740">
    <property type="term" value="F:transferase activity"/>
    <property type="evidence" value="ECO:0007669"/>
    <property type="project" value="UniProtKB-ARBA"/>
</dbReference>
<keyword evidence="8 10" id="KW-0030">Aminoacyl-tRNA synthetase</keyword>
<comment type="catalytic activity">
    <reaction evidence="9 10">
        <text>tRNA(Pro) + L-proline + ATP = L-prolyl-tRNA(Pro) + AMP + diphosphate</text>
        <dbReference type="Rhea" id="RHEA:14305"/>
        <dbReference type="Rhea" id="RHEA-COMP:9700"/>
        <dbReference type="Rhea" id="RHEA-COMP:9702"/>
        <dbReference type="ChEBI" id="CHEBI:30616"/>
        <dbReference type="ChEBI" id="CHEBI:33019"/>
        <dbReference type="ChEBI" id="CHEBI:60039"/>
        <dbReference type="ChEBI" id="CHEBI:78442"/>
        <dbReference type="ChEBI" id="CHEBI:78532"/>
        <dbReference type="ChEBI" id="CHEBI:456215"/>
        <dbReference type="EC" id="6.1.1.15"/>
    </reaction>
</comment>
<comment type="function">
    <text evidence="10">Catalyzes the attachment of proline to tRNA(Pro) in a two-step reaction: proline is first activated by ATP to form Pro-AMP and then transferred to the acceptor end of tRNA(Pro). As ProRS can inadvertently accommodate and process non-cognate amino acids such as alanine and cysteine, to avoid such errors it has two additional distinct editing activities against alanine. One activity is designated as 'pretransfer' editing and involves the tRNA(Pro)-independent hydrolysis of activated Ala-AMP. The other activity is designated 'posttransfer' editing and involves deacylation of mischarged Ala-tRNA(Pro). The misacylated Cys-tRNA(Pro) is not edited by ProRS.</text>
</comment>
<dbReference type="AlphaFoldDB" id="A0A1I7GMF8"/>
<evidence type="ECO:0000256" key="10">
    <source>
        <dbReference type="HAMAP-Rule" id="MF_01569"/>
    </source>
</evidence>
<dbReference type="NCBIfam" id="TIGR00409">
    <property type="entry name" value="proS_fam_II"/>
    <property type="match status" value="1"/>
</dbReference>
<dbReference type="Proteomes" id="UP000198817">
    <property type="component" value="Unassembled WGS sequence"/>
</dbReference>
<organism evidence="12 13">
    <name type="scientific">Eubacterium pyruvativorans</name>
    <dbReference type="NCBI Taxonomy" id="155865"/>
    <lineage>
        <taxon>Bacteria</taxon>
        <taxon>Bacillati</taxon>
        <taxon>Bacillota</taxon>
        <taxon>Clostridia</taxon>
        <taxon>Eubacteriales</taxon>
        <taxon>Eubacteriaceae</taxon>
        <taxon>Eubacterium</taxon>
    </lineage>
</organism>
<dbReference type="InterPro" id="IPR044140">
    <property type="entry name" value="ProRS_anticodon_short"/>
</dbReference>
<dbReference type="Pfam" id="PF00587">
    <property type="entry name" value="tRNA-synt_2b"/>
    <property type="match status" value="1"/>
</dbReference>
<evidence type="ECO:0000256" key="6">
    <source>
        <dbReference type="ARBA" id="ARBA00022840"/>
    </source>
</evidence>
<keyword evidence="6 10" id="KW-0067">ATP-binding</keyword>
<dbReference type="PANTHER" id="PTHR42753">
    <property type="entry name" value="MITOCHONDRIAL RIBOSOME PROTEIN L39/PROLYL-TRNA LIGASE FAMILY MEMBER"/>
    <property type="match status" value="1"/>
</dbReference>
<dbReference type="CDD" id="cd00861">
    <property type="entry name" value="ProRS_anticodon_short"/>
    <property type="match status" value="1"/>
</dbReference>
<dbReference type="InterPro" id="IPR036621">
    <property type="entry name" value="Anticodon-bd_dom_sf"/>
</dbReference>
<dbReference type="GO" id="GO:0006433">
    <property type="term" value="P:prolyl-tRNA aminoacylation"/>
    <property type="evidence" value="ECO:0007669"/>
    <property type="project" value="UniProtKB-UniRule"/>
</dbReference>
<dbReference type="InterPro" id="IPR045864">
    <property type="entry name" value="aa-tRNA-synth_II/BPL/LPL"/>
</dbReference>
<evidence type="ECO:0000256" key="8">
    <source>
        <dbReference type="ARBA" id="ARBA00023146"/>
    </source>
</evidence>
<dbReference type="SUPFAM" id="SSF52954">
    <property type="entry name" value="Class II aaRS ABD-related"/>
    <property type="match status" value="1"/>
</dbReference>
<dbReference type="Gene3D" id="3.40.50.800">
    <property type="entry name" value="Anticodon-binding domain"/>
    <property type="match status" value="1"/>
</dbReference>
<keyword evidence="13" id="KW-1185">Reference proteome</keyword>
<dbReference type="InterPro" id="IPR006195">
    <property type="entry name" value="aa-tRNA-synth_II"/>
</dbReference>
<dbReference type="STRING" id="155865.SAMN05216515_10859"/>
<dbReference type="InterPro" id="IPR002314">
    <property type="entry name" value="aa-tRNA-synt_IIb"/>
</dbReference>
<dbReference type="InterPro" id="IPR036754">
    <property type="entry name" value="YbaK/aa-tRNA-synt-asso_dom_sf"/>
</dbReference>
<dbReference type="GO" id="GO:0002161">
    <property type="term" value="F:aminoacyl-tRNA deacylase activity"/>
    <property type="evidence" value="ECO:0007669"/>
    <property type="project" value="InterPro"/>
</dbReference>
<dbReference type="CDD" id="cd00779">
    <property type="entry name" value="ProRS_core_prok"/>
    <property type="match status" value="1"/>
</dbReference>
<comment type="subunit">
    <text evidence="2 10">Homodimer.</text>
</comment>
<reference evidence="12 13" key="1">
    <citation type="submission" date="2016-10" db="EMBL/GenBank/DDBJ databases">
        <authorList>
            <person name="de Groot N.N."/>
        </authorList>
    </citation>
    <scope>NUCLEOTIDE SEQUENCE [LARGE SCALE GENOMIC DNA]</scope>
    <source>
        <strain evidence="12 13">KHGC13</strain>
    </source>
</reference>
<dbReference type="PRINTS" id="PR01046">
    <property type="entry name" value="TRNASYNTHPRO"/>
</dbReference>
<comment type="domain">
    <text evidence="10">Consists of three domains: the N-terminal catalytic domain, the editing domain and the C-terminal anticodon-binding domain.</text>
</comment>
<keyword evidence="7 10" id="KW-0648">Protein biosynthesis</keyword>
<dbReference type="InterPro" id="IPR002316">
    <property type="entry name" value="Pro-tRNA-ligase_IIa"/>
</dbReference>
<dbReference type="GO" id="GO:0140096">
    <property type="term" value="F:catalytic activity, acting on a protein"/>
    <property type="evidence" value="ECO:0007669"/>
    <property type="project" value="UniProtKB-ARBA"/>
</dbReference>
<evidence type="ECO:0000256" key="9">
    <source>
        <dbReference type="ARBA" id="ARBA00047671"/>
    </source>
</evidence>
<dbReference type="HAMAP" id="MF_01569">
    <property type="entry name" value="Pro_tRNA_synth_type1"/>
    <property type="match status" value="1"/>
</dbReference>
<protein>
    <recommendedName>
        <fullName evidence="10">Proline--tRNA ligase</fullName>
        <ecNumber evidence="10">6.1.1.15</ecNumber>
    </recommendedName>
    <alternativeName>
        <fullName evidence="10">Prolyl-tRNA synthetase</fullName>
        <shortName evidence="10">ProRS</shortName>
    </alternativeName>
</protein>
<evidence type="ECO:0000313" key="13">
    <source>
        <dbReference type="Proteomes" id="UP000198817"/>
    </source>
</evidence>
<evidence type="ECO:0000256" key="4">
    <source>
        <dbReference type="ARBA" id="ARBA00022598"/>
    </source>
</evidence>
<dbReference type="InterPro" id="IPR007214">
    <property type="entry name" value="YbaK/aa-tRNA-synth-assoc-dom"/>
</dbReference>
<evidence type="ECO:0000256" key="5">
    <source>
        <dbReference type="ARBA" id="ARBA00022741"/>
    </source>
</evidence>
<dbReference type="GO" id="GO:0004827">
    <property type="term" value="F:proline-tRNA ligase activity"/>
    <property type="evidence" value="ECO:0007669"/>
    <property type="project" value="UniProtKB-UniRule"/>
</dbReference>
<keyword evidence="5 10" id="KW-0547">Nucleotide-binding</keyword>
<dbReference type="NCBIfam" id="NF006625">
    <property type="entry name" value="PRK09194.1"/>
    <property type="match status" value="1"/>
</dbReference>
<dbReference type="Gene3D" id="3.30.930.10">
    <property type="entry name" value="Bira Bifunctional Protein, Domain 2"/>
    <property type="match status" value="2"/>
</dbReference>
<dbReference type="InterPro" id="IPR004154">
    <property type="entry name" value="Anticodon-bd"/>
</dbReference>
<feature type="domain" description="Aminoacyl-transfer RNA synthetases class-II family profile" evidence="11">
    <location>
        <begin position="46"/>
        <end position="473"/>
    </location>
</feature>
<keyword evidence="3 10" id="KW-0963">Cytoplasm</keyword>
<dbReference type="PANTHER" id="PTHR42753:SF2">
    <property type="entry name" value="PROLINE--TRNA LIGASE"/>
    <property type="match status" value="1"/>
</dbReference>
<evidence type="ECO:0000259" key="11">
    <source>
        <dbReference type="PROSITE" id="PS50862"/>
    </source>
</evidence>
<comment type="subcellular location">
    <subcellularLocation>
        <location evidence="1 10">Cytoplasm</location>
    </subcellularLocation>
</comment>
<evidence type="ECO:0000256" key="7">
    <source>
        <dbReference type="ARBA" id="ARBA00022917"/>
    </source>
</evidence>
<dbReference type="Pfam" id="PF03129">
    <property type="entry name" value="HGTP_anticodon"/>
    <property type="match status" value="1"/>
</dbReference>
<comment type="similarity">
    <text evidence="10">Belongs to the class-II aminoacyl-tRNA synthetase family. ProS type 1 subfamily.</text>
</comment>
<name>A0A1I7GMF8_9FIRM</name>
<dbReference type="GO" id="GO:0005524">
    <property type="term" value="F:ATP binding"/>
    <property type="evidence" value="ECO:0007669"/>
    <property type="project" value="UniProtKB-UniRule"/>
</dbReference>
<dbReference type="CDD" id="cd04334">
    <property type="entry name" value="ProRS-INS"/>
    <property type="match status" value="1"/>
</dbReference>
<dbReference type="FunFam" id="3.30.930.10:FF:000042">
    <property type="entry name" value="probable proline--tRNA ligase, mitochondrial"/>
    <property type="match status" value="1"/>
</dbReference>
<dbReference type="PROSITE" id="PS50862">
    <property type="entry name" value="AA_TRNA_LIGASE_II"/>
    <property type="match status" value="1"/>
</dbReference>
<evidence type="ECO:0000256" key="2">
    <source>
        <dbReference type="ARBA" id="ARBA00011738"/>
    </source>
</evidence>
<dbReference type="InterPro" id="IPR050062">
    <property type="entry name" value="Pro-tRNA_synthetase"/>
</dbReference>
<dbReference type="GO" id="GO:0005829">
    <property type="term" value="C:cytosol"/>
    <property type="evidence" value="ECO:0007669"/>
    <property type="project" value="TreeGrafter"/>
</dbReference>
<dbReference type="OrthoDB" id="9809052at2"/>
<dbReference type="SUPFAM" id="SSF55826">
    <property type="entry name" value="YbaK/ProRS associated domain"/>
    <property type="match status" value="1"/>
</dbReference>
<dbReference type="FunFam" id="3.40.50.800:FF:000011">
    <property type="entry name" value="Proline--tRNA ligase"/>
    <property type="match status" value="1"/>
</dbReference>
<evidence type="ECO:0000256" key="1">
    <source>
        <dbReference type="ARBA" id="ARBA00004496"/>
    </source>
</evidence>
<dbReference type="InterPro" id="IPR004500">
    <property type="entry name" value="Pro-tRNA-synth_IIa_bac-type"/>
</dbReference>
<dbReference type="EC" id="6.1.1.15" evidence="10"/>
<evidence type="ECO:0000256" key="3">
    <source>
        <dbReference type="ARBA" id="ARBA00022490"/>
    </source>
</evidence>
<keyword evidence="4 10" id="KW-0436">Ligase</keyword>
<sequence length="586" mass="65568">MRLSKMYFKTFRDDPAEAVIPSHKLMLRAGLIRREASGLYIFMQPGWRAVRKIEEIVREEMDGKGAQEIHMPAIMPAELWQETGRWYEYGPELWRIQDRHGRDFCLGPTHEETFTAIARADITSYKQLPANLYQIQMKYRDEDRPRFGLLRSREFIMKDAYSFDADREGLDKSYDDMYDAYTNVFTRMGLDFAPVEADTGAIGGNNSHEFTAFSEVGESDILRCPACGYAATDEKTPGVDDPAQDDVAMLPLEKKETPGTKTIEAVCDFLGLDKKQSIKALLFQTLDEETLEVNGYVAAFVRGDREVNMIKIVNALDIPEFCLEFADESKMGPVTGAVGGFTGPMHLHDCKSIVDSELVGMKNMCAGACEKDCHYINVNYGRDYEGDIVTDIKTAQAGDRCPVCGKPLTATKGIEVGQIFKLGTKYSESMGAVFADENQETHPLVMGCYGIGVTRTLAAVVEKYHDENGIVWPMSVAPYHCVIVLVKPKDEEQQKAAEKIHDALEKAGVEVLLDDRDERVGVKFNDADLCGYPIRITVGKKAGEGLVEYKLRREDEVQEITVEEAVEKAVSLVNAEKDGRCFFAGR</sequence>
<dbReference type="EMBL" id="FPBT01000008">
    <property type="protein sequence ID" value="SFU49617.1"/>
    <property type="molecule type" value="Genomic_DNA"/>
</dbReference>
<dbReference type="InterPro" id="IPR033730">
    <property type="entry name" value="ProRS_core_prok"/>
</dbReference>
<dbReference type="RefSeq" id="WP_090470869.1">
    <property type="nucleotide sequence ID" value="NZ_FOWF01000008.1"/>
</dbReference>
<dbReference type="Pfam" id="PF04073">
    <property type="entry name" value="tRNA_edit"/>
    <property type="match status" value="1"/>
</dbReference>
<accession>A0A1I7GMF8</accession>